<reference evidence="2 3" key="1">
    <citation type="submission" date="2018-12" db="EMBL/GenBank/DDBJ databases">
        <title>Bacillus ochoae sp. nov., Paenibacillus whitsoniae sp. nov., Paenibacillus spiritus sp. nov. Isolated from the Mars Exploration Rover during spacecraft assembly.</title>
        <authorList>
            <person name="Seuylemezian A."/>
            <person name="Vaishampayan P."/>
        </authorList>
    </citation>
    <scope>NUCLEOTIDE SEQUENCE [LARGE SCALE GENOMIC DNA]</scope>
    <source>
        <strain evidence="2 3">MER 54</strain>
    </source>
</reference>
<dbReference type="OrthoDB" id="72027at2"/>
<gene>
    <name evidence="2" type="ORF">EJQ19_05475</name>
</gene>
<sequence length="191" mass="21519">MEHHNRNNRTIENPIIGDRVTFLSTSMETDGDHELVEVELNPGGKNDLHYHISYCEEFEALEGSVYVDCSGGTYIVQPGEKKTIQIGSVHRFYNPGPTPIKFRVKISPARSFEPMLRIAYGLIQDGKTNSKGIPRNIFELAIIFQLGESYLPGLPRYIQKGLFGCLYLIATGLGIKKRLYQTYCMDTISPS</sequence>
<evidence type="ECO:0000313" key="2">
    <source>
        <dbReference type="EMBL" id="RTE10721.1"/>
    </source>
</evidence>
<comment type="caution">
    <text evidence="2">The sequence shown here is derived from an EMBL/GenBank/DDBJ whole genome shotgun (WGS) entry which is preliminary data.</text>
</comment>
<dbReference type="Gene3D" id="2.60.120.10">
    <property type="entry name" value="Jelly Rolls"/>
    <property type="match status" value="1"/>
</dbReference>
<dbReference type="InterPro" id="IPR014710">
    <property type="entry name" value="RmlC-like_jellyroll"/>
</dbReference>
<proteinExistence type="predicted"/>
<organism evidence="2 3">
    <name type="scientific">Paenibacillus whitsoniae</name>
    <dbReference type="NCBI Taxonomy" id="2496558"/>
    <lineage>
        <taxon>Bacteria</taxon>
        <taxon>Bacillati</taxon>
        <taxon>Bacillota</taxon>
        <taxon>Bacilli</taxon>
        <taxon>Bacillales</taxon>
        <taxon>Paenibacillaceae</taxon>
        <taxon>Paenibacillus</taxon>
    </lineage>
</organism>
<dbReference type="AlphaFoldDB" id="A0A430JI52"/>
<name>A0A430JI52_9BACL</name>
<dbReference type="InterPro" id="IPR013096">
    <property type="entry name" value="Cupin_2"/>
</dbReference>
<dbReference type="RefSeq" id="WP_126140184.1">
    <property type="nucleotide sequence ID" value="NZ_RXHU01000015.1"/>
</dbReference>
<evidence type="ECO:0000313" key="3">
    <source>
        <dbReference type="Proteomes" id="UP000276128"/>
    </source>
</evidence>
<protein>
    <submittedName>
        <fullName evidence="2">Cupin domain-containing protein</fullName>
    </submittedName>
</protein>
<accession>A0A430JI52</accession>
<dbReference type="EMBL" id="RXHU01000015">
    <property type="protein sequence ID" value="RTE10721.1"/>
    <property type="molecule type" value="Genomic_DNA"/>
</dbReference>
<evidence type="ECO:0000259" key="1">
    <source>
        <dbReference type="Pfam" id="PF07883"/>
    </source>
</evidence>
<dbReference type="Pfam" id="PF07883">
    <property type="entry name" value="Cupin_2"/>
    <property type="match status" value="1"/>
</dbReference>
<dbReference type="SUPFAM" id="SSF51182">
    <property type="entry name" value="RmlC-like cupins"/>
    <property type="match status" value="1"/>
</dbReference>
<feature type="domain" description="Cupin type-2" evidence="1">
    <location>
        <begin position="37"/>
        <end position="102"/>
    </location>
</feature>
<dbReference type="Proteomes" id="UP000276128">
    <property type="component" value="Unassembled WGS sequence"/>
</dbReference>
<keyword evidence="3" id="KW-1185">Reference proteome</keyword>
<dbReference type="InterPro" id="IPR011051">
    <property type="entry name" value="RmlC_Cupin_sf"/>
</dbReference>